<evidence type="ECO:0000256" key="1">
    <source>
        <dbReference type="SAM" id="MobiDB-lite"/>
    </source>
</evidence>
<feature type="signal peptide" evidence="2">
    <location>
        <begin position="1"/>
        <end position="19"/>
    </location>
</feature>
<comment type="caution">
    <text evidence="3">The sequence shown here is derived from an EMBL/GenBank/DDBJ whole genome shotgun (WGS) entry which is preliminary data.</text>
</comment>
<evidence type="ECO:0000256" key="2">
    <source>
        <dbReference type="SAM" id="SignalP"/>
    </source>
</evidence>
<evidence type="ECO:0000313" key="3">
    <source>
        <dbReference type="EMBL" id="MBB4154677.1"/>
    </source>
</evidence>
<feature type="compositionally biased region" description="Low complexity" evidence="1">
    <location>
        <begin position="114"/>
        <end position="123"/>
    </location>
</feature>
<dbReference type="EMBL" id="JACIEV010000007">
    <property type="protein sequence ID" value="MBB4154677.1"/>
    <property type="molecule type" value="Genomic_DNA"/>
</dbReference>
<feature type="region of interest" description="Disordered" evidence="1">
    <location>
        <begin position="36"/>
        <end position="62"/>
    </location>
</feature>
<proteinExistence type="predicted"/>
<gene>
    <name evidence="3" type="ORF">GGQ80_002593</name>
</gene>
<dbReference type="Proteomes" id="UP000529795">
    <property type="component" value="Unassembled WGS sequence"/>
</dbReference>
<sequence length="157" mass="15533">MRRVALSAGALLFASPVAAQQLPISPLAGGRVMPTQPLATTTGATASSRMKPGAALETGPMRPAMAGGLLADGAVLKDADARDAKDAKGAKTAGLVKKKPAAALGATLVTDDPATASASAAADKIPDIDPGASPGDRRPTAVVVRRPAPVAGPKRQK</sequence>
<evidence type="ECO:0000313" key="4">
    <source>
        <dbReference type="Proteomes" id="UP000529795"/>
    </source>
</evidence>
<feature type="compositionally biased region" description="Polar residues" evidence="1">
    <location>
        <begin position="37"/>
        <end position="48"/>
    </location>
</feature>
<feature type="compositionally biased region" description="Low complexity" evidence="1">
    <location>
        <begin position="140"/>
        <end position="157"/>
    </location>
</feature>
<organism evidence="3 4">
    <name type="scientific">Sphingomonas jinjuensis</name>
    <dbReference type="NCBI Taxonomy" id="535907"/>
    <lineage>
        <taxon>Bacteria</taxon>
        <taxon>Pseudomonadati</taxon>
        <taxon>Pseudomonadota</taxon>
        <taxon>Alphaproteobacteria</taxon>
        <taxon>Sphingomonadales</taxon>
        <taxon>Sphingomonadaceae</taxon>
        <taxon>Sphingomonas</taxon>
    </lineage>
</organism>
<keyword evidence="2" id="KW-0732">Signal</keyword>
<feature type="region of interest" description="Disordered" evidence="1">
    <location>
        <begin position="114"/>
        <end position="157"/>
    </location>
</feature>
<protein>
    <submittedName>
        <fullName evidence="3">Uncharacterized protein</fullName>
    </submittedName>
</protein>
<dbReference type="RefSeq" id="WP_183985436.1">
    <property type="nucleotide sequence ID" value="NZ_JACIEV010000007.1"/>
</dbReference>
<feature type="chain" id="PRO_5032859984" evidence="2">
    <location>
        <begin position="20"/>
        <end position="157"/>
    </location>
</feature>
<reference evidence="3 4" key="1">
    <citation type="submission" date="2020-08" db="EMBL/GenBank/DDBJ databases">
        <title>Genomic Encyclopedia of Type Strains, Phase IV (KMG-IV): sequencing the most valuable type-strain genomes for metagenomic binning, comparative biology and taxonomic classification.</title>
        <authorList>
            <person name="Goeker M."/>
        </authorList>
    </citation>
    <scope>NUCLEOTIDE SEQUENCE [LARGE SCALE GENOMIC DNA]</scope>
    <source>
        <strain evidence="3 4">YC6723</strain>
    </source>
</reference>
<name>A0A840FG94_9SPHN</name>
<accession>A0A840FG94</accession>
<keyword evidence="4" id="KW-1185">Reference proteome</keyword>
<dbReference type="AlphaFoldDB" id="A0A840FG94"/>